<organism evidence="1 2">
    <name type="scientific">Vandammella animalimorsus</name>
    <dbReference type="NCBI Taxonomy" id="2029117"/>
    <lineage>
        <taxon>Bacteria</taxon>
        <taxon>Pseudomonadati</taxon>
        <taxon>Pseudomonadota</taxon>
        <taxon>Betaproteobacteria</taxon>
        <taxon>Burkholderiales</taxon>
        <taxon>Comamonadaceae</taxon>
        <taxon>Vandammella</taxon>
    </lineage>
</organism>
<accession>A0A2A2AAZ3</accession>
<gene>
    <name evidence="1" type="ORF">CK625_12570</name>
</gene>
<dbReference type="EMBL" id="NSJB01000014">
    <property type="protein sequence ID" value="PAT34947.1"/>
    <property type="molecule type" value="Genomic_DNA"/>
</dbReference>
<protein>
    <submittedName>
        <fullName evidence="1">Uncharacterized protein</fullName>
    </submittedName>
</protein>
<name>A0A2A2AAZ3_9BURK</name>
<proteinExistence type="predicted"/>
<comment type="caution">
    <text evidence="1">The sequence shown here is derived from an EMBL/GenBank/DDBJ whole genome shotgun (WGS) entry which is preliminary data.</text>
</comment>
<dbReference type="AlphaFoldDB" id="A0A2A2AAZ3"/>
<sequence>MSRGRAMLIHMQVKNLRGSAEELVYQGPSALEVHAMPDEDSVGVYVSDPGWKNAACTLLLEPQDARRLAEQLLQAATTQ</sequence>
<evidence type="ECO:0000313" key="2">
    <source>
        <dbReference type="Proteomes" id="UP000218054"/>
    </source>
</evidence>
<evidence type="ECO:0000313" key="1">
    <source>
        <dbReference type="EMBL" id="PAT34947.1"/>
    </source>
</evidence>
<keyword evidence="2" id="KW-1185">Reference proteome</keyword>
<reference evidence="1 2" key="1">
    <citation type="submission" date="2017-08" db="EMBL/GenBank/DDBJ databases">
        <title>WGS of Clinical strains of the CDC Group NO-1 linked to zoonotic infections in humans.</title>
        <authorList>
            <person name="Bernier A.-M."/>
            <person name="Bernard K."/>
        </authorList>
    </citation>
    <scope>NUCLEOTIDE SEQUENCE [LARGE SCALE GENOMIC DNA]</scope>
    <source>
        <strain evidence="1 2">NML00-0135</strain>
    </source>
</reference>
<dbReference type="Proteomes" id="UP000218054">
    <property type="component" value="Unassembled WGS sequence"/>
</dbReference>